<feature type="domain" description="AP2/ERF" evidence="7">
    <location>
        <begin position="490"/>
        <end position="546"/>
    </location>
</feature>
<dbReference type="EMBL" id="LGRX02033883">
    <property type="protein sequence ID" value="KAK3239545.1"/>
    <property type="molecule type" value="Genomic_DNA"/>
</dbReference>
<dbReference type="PROSITE" id="PS51032">
    <property type="entry name" value="AP2_ERF"/>
    <property type="match status" value="4"/>
</dbReference>
<feature type="region of interest" description="Disordered" evidence="6">
    <location>
        <begin position="235"/>
        <end position="291"/>
    </location>
</feature>
<dbReference type="InterPro" id="IPR036955">
    <property type="entry name" value="AP2/ERF_dom_sf"/>
</dbReference>
<keyword evidence="4" id="KW-0804">Transcription</keyword>
<dbReference type="AlphaFoldDB" id="A0AAE0EUN4"/>
<feature type="compositionally biased region" description="Polar residues" evidence="6">
    <location>
        <begin position="273"/>
        <end position="288"/>
    </location>
</feature>
<evidence type="ECO:0000256" key="1">
    <source>
        <dbReference type="ARBA" id="ARBA00004123"/>
    </source>
</evidence>
<feature type="compositionally biased region" description="Basic and acidic residues" evidence="6">
    <location>
        <begin position="114"/>
        <end position="138"/>
    </location>
</feature>
<feature type="compositionally biased region" description="Polar residues" evidence="6">
    <location>
        <begin position="647"/>
        <end position="657"/>
    </location>
</feature>
<accession>A0AAE0EUN4</accession>
<feature type="non-terminal residue" evidence="8">
    <location>
        <position position="983"/>
    </location>
</feature>
<dbReference type="InterPro" id="IPR001471">
    <property type="entry name" value="AP2/ERF_dom"/>
</dbReference>
<feature type="region of interest" description="Disordered" evidence="6">
    <location>
        <begin position="723"/>
        <end position="802"/>
    </location>
</feature>
<feature type="compositionally biased region" description="Low complexity" evidence="6">
    <location>
        <begin position="430"/>
        <end position="446"/>
    </location>
</feature>
<dbReference type="PANTHER" id="PTHR31677:SF196">
    <property type="entry name" value="ETHYLENE-RESPONSIVE TRANSCRIPTION FACTOR ERF109"/>
    <property type="match status" value="1"/>
</dbReference>
<feature type="region of interest" description="Disordered" evidence="6">
    <location>
        <begin position="44"/>
        <end position="157"/>
    </location>
</feature>
<keyword evidence="3" id="KW-0238">DNA-binding</keyword>
<comment type="caution">
    <text evidence="8">The sequence shown here is derived from an EMBL/GenBank/DDBJ whole genome shotgun (WGS) entry which is preliminary data.</text>
</comment>
<feature type="region of interest" description="Disordered" evidence="6">
    <location>
        <begin position="863"/>
        <end position="956"/>
    </location>
</feature>
<evidence type="ECO:0000256" key="3">
    <source>
        <dbReference type="ARBA" id="ARBA00023125"/>
    </source>
</evidence>
<feature type="compositionally biased region" description="Basic and acidic residues" evidence="6">
    <location>
        <begin position="80"/>
        <end position="94"/>
    </location>
</feature>
<reference evidence="8 9" key="1">
    <citation type="journal article" date="2015" name="Genome Biol. Evol.">
        <title>Comparative Genomics of a Bacterivorous Green Alga Reveals Evolutionary Causalities and Consequences of Phago-Mixotrophic Mode of Nutrition.</title>
        <authorList>
            <person name="Burns J.A."/>
            <person name="Paasch A."/>
            <person name="Narechania A."/>
            <person name="Kim E."/>
        </authorList>
    </citation>
    <scope>NUCLEOTIDE SEQUENCE [LARGE SCALE GENOMIC DNA]</scope>
    <source>
        <strain evidence="8 9">PLY_AMNH</strain>
    </source>
</reference>
<keyword evidence="5" id="KW-0539">Nucleus</keyword>
<name>A0AAE0EUN4_9CHLO</name>
<sequence>MPSVAAEERAIVGSNERSVLVQASRLEYRNTSLRVAKKKVQRGWRGGNINAQPQDAWEKVNGYQGAREEREARGMGQGGGERRAWKGELRRRQEGEEEAEEEETVMEQAVDMQQEAKKEEPIIDMPGEERREEQNVRGEDDEDSNVEEDADADEEGWKKSQFLGVHWCWSGRWAAWYGSEPLGHFTRETAAARAYDKVAWETWGTEAALNFQRAHQRTCDQHVRCCEQMHRAAGSSECDRRAQKRPMGAPASTRGDDARVDRLEAGTVLQLPEANSNTHRSFSDQQSGVRWRSADRLWRTNTSFQHTTRYPGGLGAEAEASRSLDQAAQEPSSLAAELGLPRNAAGAGTTSHGGAGVSRERRVSTALAEGIPLPGGGSSADHGHGSQYRGMSWNAATSKGRASVCDEGKQTRLGCLDDEAEAMKAPDTTSLDLASAPAGPSLPSAEPGEDTHTENVEDDTHFDDQEDDTDRWDGRDRKGEQDGQNNRSSQYRGVTWRKANHRWVAQISIQSKTKSLGSFKDEAEAARAYDAAALAHKGSEAKLNFPVTVPVSEACATASTRGSEGGAADGGGLRRERGLQDRAGAPQSCPSKRERSPPPSDRCADATNGAFGSRERLQKNMEDDKHFHDQEDDTDRWDGRDRKGEQDGQNNRSSQYRGVSWRKTDHRWVAQISIQSKTKSLGLFKDEAEAARAYDAAALAHKGSEAKLNFPVTVPVSEACATASTRGSEEGCGRWGGVEERKRPARPSRRAPELSLQEGEKNMEDDKHFHDQEDDTDRWDGRDRKGEQDGQNNRSSQYRGVSWRKTDRRWVAKISIQSKTKSLGLFKDEAEAARAYDAAALAHKGSEAKLNFPVTVPVSEACATASTRGSEEGAADGGGLRRERGLQDRAGAPQSCPSKRERSPPPSDRCADATNGAFGSSEKRVQRLPSSGGSPLETGAREKPSTAAAARGPVGGRQLARMQYAEGLRLHVECNGMPGIFLS</sequence>
<feature type="compositionally biased region" description="Basic and acidic residues" evidence="6">
    <location>
        <begin position="727"/>
        <end position="742"/>
    </location>
</feature>
<feature type="compositionally biased region" description="Basic and acidic residues" evidence="6">
    <location>
        <begin position="636"/>
        <end position="646"/>
    </location>
</feature>
<feature type="region of interest" description="Disordered" evidence="6">
    <location>
        <begin position="304"/>
        <end position="391"/>
    </location>
</feature>
<dbReference type="GO" id="GO:0003677">
    <property type="term" value="F:DNA binding"/>
    <property type="evidence" value="ECO:0007669"/>
    <property type="project" value="UniProtKB-KW"/>
</dbReference>
<feature type="compositionally biased region" description="Acidic residues" evidence="6">
    <location>
        <begin position="95"/>
        <end position="105"/>
    </location>
</feature>
<feature type="compositionally biased region" description="Polar residues" evidence="6">
    <location>
        <begin position="482"/>
        <end position="492"/>
    </location>
</feature>
<feature type="compositionally biased region" description="Basic and acidic residues" evidence="6">
    <location>
        <begin position="613"/>
        <end position="629"/>
    </location>
</feature>
<dbReference type="GO" id="GO:0005634">
    <property type="term" value="C:nucleus"/>
    <property type="evidence" value="ECO:0007669"/>
    <property type="project" value="UniProtKB-SubCell"/>
</dbReference>
<evidence type="ECO:0000256" key="5">
    <source>
        <dbReference type="ARBA" id="ARBA00023242"/>
    </source>
</evidence>
<feature type="compositionally biased region" description="Polar residues" evidence="6">
    <location>
        <begin position="789"/>
        <end position="799"/>
    </location>
</feature>
<comment type="subcellular location">
    <subcellularLocation>
        <location evidence="1">Nucleus</location>
    </subcellularLocation>
</comment>
<evidence type="ECO:0000256" key="4">
    <source>
        <dbReference type="ARBA" id="ARBA00023163"/>
    </source>
</evidence>
<evidence type="ECO:0000313" key="8">
    <source>
        <dbReference type="EMBL" id="KAK3239545.1"/>
    </source>
</evidence>
<keyword evidence="9" id="KW-1185">Reference proteome</keyword>
<protein>
    <recommendedName>
        <fullName evidence="7">AP2/ERF domain-containing protein</fullName>
    </recommendedName>
</protein>
<evidence type="ECO:0000256" key="2">
    <source>
        <dbReference type="ARBA" id="ARBA00023015"/>
    </source>
</evidence>
<feature type="compositionally biased region" description="Acidic residues" evidence="6">
    <location>
        <begin position="139"/>
        <end position="154"/>
    </location>
</feature>
<dbReference type="Gene3D" id="3.30.730.10">
    <property type="entry name" value="AP2/ERF domain"/>
    <property type="match status" value="4"/>
</dbReference>
<dbReference type="GO" id="GO:0003700">
    <property type="term" value="F:DNA-binding transcription factor activity"/>
    <property type="evidence" value="ECO:0007669"/>
    <property type="project" value="InterPro"/>
</dbReference>
<feature type="compositionally biased region" description="Basic and acidic residues" evidence="6">
    <location>
        <begin position="449"/>
        <end position="463"/>
    </location>
</feature>
<evidence type="ECO:0000313" key="9">
    <source>
        <dbReference type="Proteomes" id="UP001190700"/>
    </source>
</evidence>
<dbReference type="Pfam" id="PF00847">
    <property type="entry name" value="AP2"/>
    <property type="match status" value="3"/>
</dbReference>
<dbReference type="Proteomes" id="UP001190700">
    <property type="component" value="Unassembled WGS sequence"/>
</dbReference>
<gene>
    <name evidence="8" type="ORF">CYMTET_50533</name>
</gene>
<feature type="compositionally biased region" description="Basic and acidic residues" evidence="6">
    <location>
        <begin position="471"/>
        <end position="481"/>
    </location>
</feature>
<feature type="compositionally biased region" description="Basic and acidic residues" evidence="6">
    <location>
        <begin position="254"/>
        <end position="264"/>
    </location>
</feature>
<dbReference type="SUPFAM" id="SSF54171">
    <property type="entry name" value="DNA-binding domain"/>
    <property type="match status" value="4"/>
</dbReference>
<feature type="compositionally biased region" description="Basic and acidic residues" evidence="6">
    <location>
        <begin position="758"/>
        <end position="771"/>
    </location>
</feature>
<feature type="domain" description="AP2/ERF" evidence="7">
    <location>
        <begin position="655"/>
        <end position="711"/>
    </location>
</feature>
<feature type="domain" description="AP2/ERF" evidence="7">
    <location>
        <begin position="797"/>
        <end position="853"/>
    </location>
</feature>
<keyword evidence="2" id="KW-0805">Transcription regulation</keyword>
<evidence type="ECO:0000259" key="7">
    <source>
        <dbReference type="PROSITE" id="PS51032"/>
    </source>
</evidence>
<evidence type="ECO:0000256" key="6">
    <source>
        <dbReference type="SAM" id="MobiDB-lite"/>
    </source>
</evidence>
<dbReference type="PANTHER" id="PTHR31677">
    <property type="entry name" value="AP2 DOMAIN CLASS TRANSCRIPTION FACTOR"/>
    <property type="match status" value="1"/>
</dbReference>
<feature type="region of interest" description="Disordered" evidence="6">
    <location>
        <begin position="428"/>
        <end position="494"/>
    </location>
</feature>
<feature type="domain" description="AP2/ERF" evidence="7">
    <location>
        <begin position="161"/>
        <end position="212"/>
    </location>
</feature>
<feature type="compositionally biased region" description="Basic and acidic residues" evidence="6">
    <location>
        <begin position="778"/>
        <end position="788"/>
    </location>
</feature>
<dbReference type="SMART" id="SM00380">
    <property type="entry name" value="AP2"/>
    <property type="match status" value="4"/>
</dbReference>
<proteinExistence type="predicted"/>
<dbReference type="InterPro" id="IPR016177">
    <property type="entry name" value="DNA-bd_dom_sf"/>
</dbReference>
<dbReference type="PRINTS" id="PR00367">
    <property type="entry name" value="ETHRSPELEMNT"/>
</dbReference>
<organism evidence="8 9">
    <name type="scientific">Cymbomonas tetramitiformis</name>
    <dbReference type="NCBI Taxonomy" id="36881"/>
    <lineage>
        <taxon>Eukaryota</taxon>
        <taxon>Viridiplantae</taxon>
        <taxon>Chlorophyta</taxon>
        <taxon>Pyramimonadophyceae</taxon>
        <taxon>Pyramimonadales</taxon>
        <taxon>Pyramimonadaceae</taxon>
        <taxon>Cymbomonas</taxon>
    </lineage>
</organism>
<feature type="compositionally biased region" description="Polar residues" evidence="6">
    <location>
        <begin position="323"/>
        <end position="332"/>
    </location>
</feature>
<feature type="region of interest" description="Disordered" evidence="6">
    <location>
        <begin position="557"/>
        <end position="662"/>
    </location>
</feature>